<dbReference type="AlphaFoldDB" id="A0A1W0X2M2"/>
<gene>
    <name evidence="1" type="ORF">BV898_04321</name>
</gene>
<sequence>MRSRLNAWYLDDGTSGDTVKVTKEDLNSVMAMRREIGLELYLAKCGCSVFAGDAVSQEEVRAAVQRLAPDIPFPHPGGAVTAGRTTKAGGHSHCHERQNCHLMFVRHIMLCLLAGRLDILPAQQALFILRNCLSAPKTITNTAMMPGVWRQATLPVGKGGQDIRKTSVLAYPAYQTSVHTSRDLIAIIASSADLDYIWRHATDADSPK</sequence>
<reference evidence="2" key="1">
    <citation type="submission" date="2017-01" db="EMBL/GenBank/DDBJ databases">
        <title>Comparative genomics of anhydrobiosis in the tardigrade Hypsibius dujardini.</title>
        <authorList>
            <person name="Yoshida Y."/>
            <person name="Koutsovoulos G."/>
            <person name="Laetsch D."/>
            <person name="Stevens L."/>
            <person name="Kumar S."/>
            <person name="Horikawa D."/>
            <person name="Ishino K."/>
            <person name="Komine S."/>
            <person name="Tomita M."/>
            <person name="Blaxter M."/>
            <person name="Arakawa K."/>
        </authorList>
    </citation>
    <scope>NUCLEOTIDE SEQUENCE [LARGE SCALE GENOMIC DNA]</scope>
    <source>
        <strain evidence="2">Z151</strain>
    </source>
</reference>
<proteinExistence type="predicted"/>
<dbReference type="Proteomes" id="UP000192578">
    <property type="component" value="Unassembled WGS sequence"/>
</dbReference>
<comment type="caution">
    <text evidence="1">The sequence shown here is derived from an EMBL/GenBank/DDBJ whole genome shotgun (WGS) entry which is preliminary data.</text>
</comment>
<protein>
    <submittedName>
        <fullName evidence="1">Uncharacterized protein</fullName>
    </submittedName>
</protein>
<accession>A0A1W0X2M2</accession>
<organism evidence="1 2">
    <name type="scientific">Hypsibius exemplaris</name>
    <name type="common">Freshwater tardigrade</name>
    <dbReference type="NCBI Taxonomy" id="2072580"/>
    <lineage>
        <taxon>Eukaryota</taxon>
        <taxon>Metazoa</taxon>
        <taxon>Ecdysozoa</taxon>
        <taxon>Tardigrada</taxon>
        <taxon>Eutardigrada</taxon>
        <taxon>Parachela</taxon>
        <taxon>Hypsibioidea</taxon>
        <taxon>Hypsibiidae</taxon>
        <taxon>Hypsibius</taxon>
    </lineage>
</organism>
<evidence type="ECO:0000313" key="2">
    <source>
        <dbReference type="Proteomes" id="UP000192578"/>
    </source>
</evidence>
<evidence type="ECO:0000313" key="1">
    <source>
        <dbReference type="EMBL" id="OQV21743.1"/>
    </source>
</evidence>
<dbReference type="EMBL" id="MTYJ01000021">
    <property type="protein sequence ID" value="OQV21743.1"/>
    <property type="molecule type" value="Genomic_DNA"/>
</dbReference>
<dbReference type="OrthoDB" id="2016582at2759"/>
<name>A0A1W0X2M2_HYPEX</name>
<keyword evidence="2" id="KW-1185">Reference proteome</keyword>